<comment type="catalytic activity">
    <reaction evidence="10 11">
        <text>nicotinate beta-D-ribonucleotide + ATP + H(+) = deamido-NAD(+) + diphosphate</text>
        <dbReference type="Rhea" id="RHEA:22860"/>
        <dbReference type="ChEBI" id="CHEBI:15378"/>
        <dbReference type="ChEBI" id="CHEBI:30616"/>
        <dbReference type="ChEBI" id="CHEBI:33019"/>
        <dbReference type="ChEBI" id="CHEBI:57502"/>
        <dbReference type="ChEBI" id="CHEBI:58437"/>
        <dbReference type="EC" id="2.7.7.18"/>
    </reaction>
</comment>
<dbReference type="NCBIfam" id="TIGR00125">
    <property type="entry name" value="cyt_tran_rel"/>
    <property type="match status" value="1"/>
</dbReference>
<evidence type="ECO:0000256" key="7">
    <source>
        <dbReference type="ARBA" id="ARBA00022741"/>
    </source>
</evidence>
<evidence type="ECO:0000313" key="13">
    <source>
        <dbReference type="EMBL" id="PTL86898.1"/>
    </source>
</evidence>
<reference evidence="14" key="1">
    <citation type="submission" date="2018-02" db="EMBL/GenBank/DDBJ databases">
        <title>Genome sequence of Candidatus Liberibacter europaeus.</title>
        <authorList>
            <person name="Frampton R.A."/>
            <person name="Thompson S.M."/>
            <person name="David C."/>
            <person name="Addison S.M."/>
            <person name="Smith G.R."/>
        </authorList>
    </citation>
    <scope>NUCLEOTIDE SEQUENCE [LARGE SCALE GENOMIC DNA]</scope>
</reference>
<dbReference type="InterPro" id="IPR005248">
    <property type="entry name" value="NadD/NMNAT"/>
</dbReference>
<gene>
    <name evidence="11" type="primary">nadD</name>
    <name evidence="13" type="ORF">C4617_00260</name>
</gene>
<evidence type="ECO:0000256" key="3">
    <source>
        <dbReference type="ARBA" id="ARBA00009014"/>
    </source>
</evidence>
<keyword evidence="9 11" id="KW-0520">NAD</keyword>
<feature type="domain" description="Cytidyltransferase-like" evidence="12">
    <location>
        <begin position="51"/>
        <end position="229"/>
    </location>
</feature>
<evidence type="ECO:0000256" key="10">
    <source>
        <dbReference type="ARBA" id="ARBA00048721"/>
    </source>
</evidence>
<comment type="similarity">
    <text evidence="3 11">Belongs to the NadD family.</text>
</comment>
<proteinExistence type="inferred from homology"/>
<sequence>MPKNNSKFNDPHIANIKYRSGIIKIDKTIGNRYLKNITCMPHTEPGMKIGLFGGTFDPPHHGHIAIANIAIKKLGLDQLWWIITPSNPFKDSRSISPLEMRIELSKSLVTNPLIRITAFEYSMNQQTINTILKVKNHNKLVDFVWIMGADNIINFHHWHQWKRIVMAVPIAIIDRPREKLNYISSPMVKAFEHARLDEYMSNTLCKIPPPSWIFIHDKHHIISSTDIKKQKL</sequence>
<dbReference type="InterPro" id="IPR014729">
    <property type="entry name" value="Rossmann-like_a/b/a_fold"/>
</dbReference>
<dbReference type="PANTHER" id="PTHR39321">
    <property type="entry name" value="NICOTINATE-NUCLEOTIDE ADENYLYLTRANSFERASE-RELATED"/>
    <property type="match status" value="1"/>
</dbReference>
<keyword evidence="8 11" id="KW-0067">ATP-binding</keyword>
<evidence type="ECO:0000256" key="1">
    <source>
        <dbReference type="ARBA" id="ARBA00002324"/>
    </source>
</evidence>
<dbReference type="PANTHER" id="PTHR39321:SF3">
    <property type="entry name" value="PHOSPHOPANTETHEINE ADENYLYLTRANSFERASE"/>
    <property type="match status" value="1"/>
</dbReference>
<dbReference type="EMBL" id="PSQJ01000001">
    <property type="protein sequence ID" value="PTL86898.1"/>
    <property type="molecule type" value="Genomic_DNA"/>
</dbReference>
<evidence type="ECO:0000256" key="6">
    <source>
        <dbReference type="ARBA" id="ARBA00022695"/>
    </source>
</evidence>
<keyword evidence="4 11" id="KW-0662">Pyridine nucleotide biosynthesis</keyword>
<evidence type="ECO:0000313" key="14">
    <source>
        <dbReference type="Proteomes" id="UP000240811"/>
    </source>
</evidence>
<keyword evidence="5 11" id="KW-0808">Transferase</keyword>
<protein>
    <recommendedName>
        <fullName evidence="11">Probable nicotinate-nucleotide adenylyltransferase</fullName>
        <ecNumber evidence="11">2.7.7.18</ecNumber>
    </recommendedName>
    <alternativeName>
        <fullName evidence="11">Deamido-NAD(+) diphosphorylase</fullName>
    </alternativeName>
    <alternativeName>
        <fullName evidence="11">Deamido-NAD(+) pyrophosphorylase</fullName>
    </alternativeName>
    <alternativeName>
        <fullName evidence="11">Nicotinate mononucleotide adenylyltransferase</fullName>
        <shortName evidence="11">NaMN adenylyltransferase</shortName>
    </alternativeName>
</protein>
<dbReference type="CDD" id="cd02165">
    <property type="entry name" value="NMNAT"/>
    <property type="match status" value="1"/>
</dbReference>
<comment type="caution">
    <text evidence="13">The sequence shown here is derived from an EMBL/GenBank/DDBJ whole genome shotgun (WGS) entry which is preliminary data.</text>
</comment>
<evidence type="ECO:0000256" key="2">
    <source>
        <dbReference type="ARBA" id="ARBA00005019"/>
    </source>
</evidence>
<accession>A0A2T4VYP9</accession>
<dbReference type="HAMAP" id="MF_00244">
    <property type="entry name" value="NaMN_adenylyltr"/>
    <property type="match status" value="1"/>
</dbReference>
<evidence type="ECO:0000256" key="5">
    <source>
        <dbReference type="ARBA" id="ARBA00022679"/>
    </source>
</evidence>
<dbReference type="EC" id="2.7.7.18" evidence="11"/>
<evidence type="ECO:0000256" key="4">
    <source>
        <dbReference type="ARBA" id="ARBA00022642"/>
    </source>
</evidence>
<keyword evidence="7 11" id="KW-0547">Nucleotide-binding</keyword>
<dbReference type="GO" id="GO:0005524">
    <property type="term" value="F:ATP binding"/>
    <property type="evidence" value="ECO:0007669"/>
    <property type="project" value="UniProtKB-KW"/>
</dbReference>
<dbReference type="Proteomes" id="UP000240811">
    <property type="component" value="Unassembled WGS sequence"/>
</dbReference>
<dbReference type="NCBIfam" id="NF000845">
    <property type="entry name" value="PRK00071.2-4"/>
    <property type="match status" value="1"/>
</dbReference>
<dbReference type="SUPFAM" id="SSF52374">
    <property type="entry name" value="Nucleotidylyl transferase"/>
    <property type="match status" value="1"/>
</dbReference>
<dbReference type="GO" id="GO:0009435">
    <property type="term" value="P:NAD+ biosynthetic process"/>
    <property type="evidence" value="ECO:0007669"/>
    <property type="project" value="UniProtKB-UniRule"/>
</dbReference>
<dbReference type="AlphaFoldDB" id="A0A2T4VYP9"/>
<evidence type="ECO:0000256" key="8">
    <source>
        <dbReference type="ARBA" id="ARBA00022840"/>
    </source>
</evidence>
<name>A0A2T4VYP9_9HYPH</name>
<comment type="function">
    <text evidence="1 11">Catalyzes the reversible adenylation of nicotinate mononucleotide (NaMN) to nicotinic acid adenine dinucleotide (NaAD).</text>
</comment>
<dbReference type="NCBIfam" id="TIGR00482">
    <property type="entry name" value="nicotinate (nicotinamide) nucleotide adenylyltransferase"/>
    <property type="match status" value="1"/>
</dbReference>
<dbReference type="Gene3D" id="3.40.50.620">
    <property type="entry name" value="HUPs"/>
    <property type="match status" value="1"/>
</dbReference>
<dbReference type="UniPathway" id="UPA00253">
    <property type="reaction ID" value="UER00332"/>
</dbReference>
<evidence type="ECO:0000256" key="9">
    <source>
        <dbReference type="ARBA" id="ARBA00023027"/>
    </source>
</evidence>
<evidence type="ECO:0000256" key="11">
    <source>
        <dbReference type="HAMAP-Rule" id="MF_00244"/>
    </source>
</evidence>
<keyword evidence="6 11" id="KW-0548">Nucleotidyltransferase</keyword>
<dbReference type="InterPro" id="IPR004821">
    <property type="entry name" value="Cyt_trans-like"/>
</dbReference>
<dbReference type="GO" id="GO:0004515">
    <property type="term" value="F:nicotinate-nucleotide adenylyltransferase activity"/>
    <property type="evidence" value="ECO:0007669"/>
    <property type="project" value="UniProtKB-UniRule"/>
</dbReference>
<organism evidence="13 14">
    <name type="scientific">Candidatus Liberibacter europaeus</name>
    <dbReference type="NCBI Taxonomy" id="744859"/>
    <lineage>
        <taxon>Bacteria</taxon>
        <taxon>Pseudomonadati</taxon>
        <taxon>Pseudomonadota</taxon>
        <taxon>Alphaproteobacteria</taxon>
        <taxon>Hyphomicrobiales</taxon>
        <taxon>Rhizobiaceae</taxon>
        <taxon>Liberibacter</taxon>
    </lineage>
</organism>
<dbReference type="Pfam" id="PF01467">
    <property type="entry name" value="CTP_transf_like"/>
    <property type="match status" value="1"/>
</dbReference>
<evidence type="ECO:0000259" key="12">
    <source>
        <dbReference type="Pfam" id="PF01467"/>
    </source>
</evidence>
<comment type="pathway">
    <text evidence="2 11">Cofactor biosynthesis; NAD(+) biosynthesis; deamido-NAD(+) from nicotinate D-ribonucleotide: step 1/1.</text>
</comment>